<dbReference type="STRING" id="293826.Amet_4735"/>
<keyword evidence="1" id="KW-1133">Transmembrane helix</keyword>
<dbReference type="InterPro" id="IPR008756">
    <property type="entry name" value="Peptidase_M56"/>
</dbReference>
<accession>A6TX83</accession>
<organism evidence="3 4">
    <name type="scientific">Alkaliphilus metalliredigens (strain QYMF)</name>
    <dbReference type="NCBI Taxonomy" id="293826"/>
    <lineage>
        <taxon>Bacteria</taxon>
        <taxon>Bacillati</taxon>
        <taxon>Bacillota</taxon>
        <taxon>Clostridia</taxon>
        <taxon>Peptostreptococcales</taxon>
        <taxon>Natronincolaceae</taxon>
        <taxon>Alkaliphilus</taxon>
    </lineage>
</organism>
<feature type="transmembrane region" description="Helical" evidence="1">
    <location>
        <begin position="31"/>
        <end position="50"/>
    </location>
</feature>
<gene>
    <name evidence="3" type="ordered locus">Amet_4735</name>
</gene>
<dbReference type="Proteomes" id="UP000001572">
    <property type="component" value="Chromosome"/>
</dbReference>
<reference evidence="4" key="1">
    <citation type="journal article" date="2016" name="Genome Announc.">
        <title>Complete genome sequence of Alkaliphilus metalliredigens strain QYMF, an alkaliphilic and metal-reducing bacterium isolated from borax-contaminated leachate ponds.</title>
        <authorList>
            <person name="Hwang C."/>
            <person name="Copeland A."/>
            <person name="Lucas S."/>
            <person name="Lapidus A."/>
            <person name="Barry K."/>
            <person name="Detter J.C."/>
            <person name="Glavina Del Rio T."/>
            <person name="Hammon N."/>
            <person name="Israni S."/>
            <person name="Dalin E."/>
            <person name="Tice H."/>
            <person name="Pitluck S."/>
            <person name="Chertkov O."/>
            <person name="Brettin T."/>
            <person name="Bruce D."/>
            <person name="Han C."/>
            <person name="Schmutz J."/>
            <person name="Larimer F."/>
            <person name="Land M.L."/>
            <person name="Hauser L."/>
            <person name="Kyrpides N."/>
            <person name="Mikhailova N."/>
            <person name="Ye Q."/>
            <person name="Zhou J."/>
            <person name="Richardson P."/>
            <person name="Fields M.W."/>
        </authorList>
    </citation>
    <scope>NUCLEOTIDE SEQUENCE [LARGE SCALE GENOMIC DNA]</scope>
    <source>
        <strain evidence="4">QYMF</strain>
    </source>
</reference>
<evidence type="ECO:0000313" key="4">
    <source>
        <dbReference type="Proteomes" id="UP000001572"/>
    </source>
</evidence>
<dbReference type="PANTHER" id="PTHR34978:SF3">
    <property type="entry name" value="SLR0241 PROTEIN"/>
    <property type="match status" value="1"/>
</dbReference>
<proteinExistence type="predicted"/>
<keyword evidence="1" id="KW-0812">Transmembrane</keyword>
<dbReference type="OrthoDB" id="9804799at2"/>
<dbReference type="HOGENOM" id="CLU_625151_0_0_9"/>
<keyword evidence="1" id="KW-0472">Membrane</keyword>
<dbReference type="EMBL" id="CP000724">
    <property type="protein sequence ID" value="ABR50801.1"/>
    <property type="molecule type" value="Genomic_DNA"/>
</dbReference>
<name>A6TX83_ALKMQ</name>
<dbReference type="PANTHER" id="PTHR34978">
    <property type="entry name" value="POSSIBLE SENSOR-TRANSDUCER PROTEIN BLAR"/>
    <property type="match status" value="1"/>
</dbReference>
<evidence type="ECO:0000259" key="2">
    <source>
        <dbReference type="Pfam" id="PF05569"/>
    </source>
</evidence>
<dbReference type="Pfam" id="PF05569">
    <property type="entry name" value="Peptidase_M56"/>
    <property type="match status" value="1"/>
</dbReference>
<evidence type="ECO:0000313" key="3">
    <source>
        <dbReference type="EMBL" id="ABR50801.1"/>
    </source>
</evidence>
<evidence type="ECO:0000256" key="1">
    <source>
        <dbReference type="SAM" id="Phobius"/>
    </source>
</evidence>
<dbReference type="RefSeq" id="WP_012065686.1">
    <property type="nucleotide sequence ID" value="NC_009633.1"/>
</dbReference>
<feature type="transmembrane region" description="Helical" evidence="1">
    <location>
        <begin position="208"/>
        <end position="227"/>
    </location>
</feature>
<keyword evidence="4" id="KW-1185">Reference proteome</keyword>
<feature type="transmembrane region" description="Helical" evidence="1">
    <location>
        <begin position="295"/>
        <end position="313"/>
    </location>
</feature>
<dbReference type="KEGG" id="amt:Amet_4735"/>
<feature type="transmembrane region" description="Helical" evidence="1">
    <location>
        <begin position="6"/>
        <end position="24"/>
    </location>
</feature>
<dbReference type="InterPro" id="IPR052173">
    <property type="entry name" value="Beta-lactam_resp_regulator"/>
</dbReference>
<feature type="transmembrane region" description="Helical" evidence="1">
    <location>
        <begin position="103"/>
        <end position="122"/>
    </location>
</feature>
<feature type="domain" description="Peptidase M56" evidence="2">
    <location>
        <begin position="2"/>
        <end position="286"/>
    </location>
</feature>
<dbReference type="eggNOG" id="COG4219">
    <property type="taxonomic scope" value="Bacteria"/>
</dbReference>
<sequence length="430" mass="49081">MNLLQMSVSAGILILMVVVIRGLAINRLPKTTFIVLWGIALSRLIIPFSIPSKFGLYNVINRLKEKFALEVGGTNSNDARVFIYGNTEYVEAVNKPWYIEPMMILWIAGIALLALFFVVSFYRSYREIRTALPIKGNNLIDKWLSEQKTNRLIRILVSDKVTTPLTYGILKPKIILPKSMDYSNELEVRYILAHECIHIKRFDALWKLLLIIALCLHWFNPMVWVLYVLMNRDLEIACDEEVIKLFGESTKSHYALSLIEMAEGRTKCTPLYSSFSKNATEERIVSIMKFKKTSVLSLMLTFILVAGATLVFGESTETKAPHLYRVIQTDNGRFRFELNEEGMVTLKDVDDRVISRTPIGGDGEDILIYSSGENPKILKLNIPKHIQGKRVLIYNPEILSGTEGADVENRININATNMLSDLYPIRYNFK</sequence>
<dbReference type="AlphaFoldDB" id="A6TX83"/>
<protein>
    <submittedName>
        <fullName evidence="3">Peptidase M56, BlaR1</fullName>
    </submittedName>
</protein>
<dbReference type="CDD" id="cd07341">
    <property type="entry name" value="M56_BlaR1_MecR1_like"/>
    <property type="match status" value="1"/>
</dbReference>